<evidence type="ECO:0000256" key="1">
    <source>
        <dbReference type="SAM" id="SignalP"/>
    </source>
</evidence>
<dbReference type="RefSeq" id="WP_418160938.1">
    <property type="nucleotide sequence ID" value="NZ_JBBLZC010000021.1"/>
</dbReference>
<feature type="chain" id="PRO_5046041826" evidence="1">
    <location>
        <begin position="24"/>
        <end position="112"/>
    </location>
</feature>
<keyword evidence="4" id="KW-1185">Reference proteome</keyword>
<dbReference type="EMBL" id="JBBLZC010000021">
    <property type="protein sequence ID" value="MEK0085092.1"/>
    <property type="molecule type" value="Genomic_DNA"/>
</dbReference>
<organism evidence="3 4">
    <name type="scientific">Benzoatithermus flavus</name>
    <dbReference type="NCBI Taxonomy" id="3108223"/>
    <lineage>
        <taxon>Bacteria</taxon>
        <taxon>Pseudomonadati</taxon>
        <taxon>Pseudomonadota</taxon>
        <taxon>Alphaproteobacteria</taxon>
        <taxon>Geminicoccales</taxon>
        <taxon>Geminicoccaceae</taxon>
        <taxon>Benzoatithermus</taxon>
    </lineage>
</organism>
<sequence>MRSRRLLMMALALAVLAAGSTLADDDDHDQDRAYRALRRGEIAPLEEILAIARRARPGTILEIELKELGGRWVYQVETLSPGGIIGKIWIDAATRAVLPAAPGERGRGKGKD</sequence>
<reference evidence="3 4" key="1">
    <citation type="submission" date="2024-01" db="EMBL/GenBank/DDBJ databases">
        <title>Multi-omics insights into the function and evolution of sodium benzoate biodegradation pathways in Benzoatithermus flavus gen. nov., sp. nov. from hot spring.</title>
        <authorList>
            <person name="Hu C.-J."/>
            <person name="Li W.-J."/>
        </authorList>
    </citation>
    <scope>NUCLEOTIDE SEQUENCE [LARGE SCALE GENOMIC DNA]</scope>
    <source>
        <strain evidence="3 4">SYSU G07066</strain>
    </source>
</reference>
<proteinExistence type="predicted"/>
<dbReference type="InterPro" id="IPR025711">
    <property type="entry name" value="PepSY"/>
</dbReference>
<evidence type="ECO:0000259" key="2">
    <source>
        <dbReference type="Pfam" id="PF03413"/>
    </source>
</evidence>
<keyword evidence="1" id="KW-0732">Signal</keyword>
<protein>
    <submittedName>
        <fullName evidence="3">PepSY domain-containing protein</fullName>
    </submittedName>
</protein>
<dbReference type="Gene3D" id="3.10.450.40">
    <property type="match status" value="1"/>
</dbReference>
<feature type="domain" description="PepSY" evidence="2">
    <location>
        <begin position="44"/>
        <end position="97"/>
    </location>
</feature>
<evidence type="ECO:0000313" key="3">
    <source>
        <dbReference type="EMBL" id="MEK0085092.1"/>
    </source>
</evidence>
<dbReference type="Pfam" id="PF03413">
    <property type="entry name" value="PepSY"/>
    <property type="match status" value="1"/>
</dbReference>
<name>A0ABU8XV82_9PROT</name>
<evidence type="ECO:0000313" key="4">
    <source>
        <dbReference type="Proteomes" id="UP001375743"/>
    </source>
</evidence>
<comment type="caution">
    <text evidence="3">The sequence shown here is derived from an EMBL/GenBank/DDBJ whole genome shotgun (WGS) entry which is preliminary data.</text>
</comment>
<feature type="signal peptide" evidence="1">
    <location>
        <begin position="1"/>
        <end position="23"/>
    </location>
</feature>
<dbReference type="Proteomes" id="UP001375743">
    <property type="component" value="Unassembled WGS sequence"/>
</dbReference>
<gene>
    <name evidence="3" type="ORF">U1T56_18220</name>
</gene>
<accession>A0ABU8XV82</accession>